<organism evidence="1">
    <name type="scientific">Tanacetum cinerariifolium</name>
    <name type="common">Dalmatian daisy</name>
    <name type="synonym">Chrysanthemum cinerariifolium</name>
    <dbReference type="NCBI Taxonomy" id="118510"/>
    <lineage>
        <taxon>Eukaryota</taxon>
        <taxon>Viridiplantae</taxon>
        <taxon>Streptophyta</taxon>
        <taxon>Embryophyta</taxon>
        <taxon>Tracheophyta</taxon>
        <taxon>Spermatophyta</taxon>
        <taxon>Magnoliopsida</taxon>
        <taxon>eudicotyledons</taxon>
        <taxon>Gunneridae</taxon>
        <taxon>Pentapetalae</taxon>
        <taxon>asterids</taxon>
        <taxon>campanulids</taxon>
        <taxon>Asterales</taxon>
        <taxon>Asteraceae</taxon>
        <taxon>Asteroideae</taxon>
        <taxon>Anthemideae</taxon>
        <taxon>Anthemidinae</taxon>
        <taxon>Tanacetum</taxon>
    </lineage>
</organism>
<reference evidence="1" key="1">
    <citation type="journal article" date="2019" name="Sci. Rep.">
        <title>Draft genome of Tanacetum cinerariifolium, the natural source of mosquito coil.</title>
        <authorList>
            <person name="Yamashiro T."/>
            <person name="Shiraishi A."/>
            <person name="Satake H."/>
            <person name="Nakayama K."/>
        </authorList>
    </citation>
    <scope>NUCLEOTIDE SEQUENCE</scope>
</reference>
<proteinExistence type="predicted"/>
<dbReference type="AlphaFoldDB" id="A0A699S6M7"/>
<accession>A0A699S6M7</accession>
<protein>
    <submittedName>
        <fullName evidence="1">Uncharacterized protein</fullName>
    </submittedName>
</protein>
<name>A0A699S6M7_TANCI</name>
<feature type="non-terminal residue" evidence="1">
    <location>
        <position position="1"/>
    </location>
</feature>
<evidence type="ECO:0000313" key="1">
    <source>
        <dbReference type="EMBL" id="GFC92970.1"/>
    </source>
</evidence>
<dbReference type="EMBL" id="BKCJ011140479">
    <property type="protein sequence ID" value="GFC92970.1"/>
    <property type="molecule type" value="Genomic_DNA"/>
</dbReference>
<sequence length="78" mass="9448">DEVWKLQKGYKVLEWKLYDSYGIHSLMMQSMQIYILVEKKYPLTPPTLSMMLEKKLQIDYESKMTYPLCKLIKKQLKK</sequence>
<gene>
    <name evidence="1" type="ORF">Tci_864940</name>
</gene>
<comment type="caution">
    <text evidence="1">The sequence shown here is derived from an EMBL/GenBank/DDBJ whole genome shotgun (WGS) entry which is preliminary data.</text>
</comment>